<organism evidence="1 2">
    <name type="scientific">Bacillus infantis</name>
    <dbReference type="NCBI Taxonomy" id="324767"/>
    <lineage>
        <taxon>Bacteria</taxon>
        <taxon>Bacillati</taxon>
        <taxon>Bacillota</taxon>
        <taxon>Bacilli</taxon>
        <taxon>Bacillales</taxon>
        <taxon>Bacillaceae</taxon>
        <taxon>Bacillus</taxon>
    </lineage>
</organism>
<dbReference type="InterPro" id="IPR021328">
    <property type="entry name" value="CotB-like"/>
</dbReference>
<dbReference type="EMBL" id="VTER01000001">
    <property type="protein sequence ID" value="TYS52279.1"/>
    <property type="molecule type" value="Genomic_DNA"/>
</dbReference>
<name>A0A5D4RN64_9BACI</name>
<sequence>MAKTFKEAAKEENGFWLQILGDHARFIHDALAPSEKEDIRTAEYFITVFDELLAQAGSADPVQLSILAEAEGEKLRSFKLKLIEEHLTGKIKIHLGPTFINHMVNELEEYLLVLSYLKKGEAPPVFHELHHHLIWLLDAAGHAGAISDNMDRIEKMIKEKSDDYTKHFEGFYLKAVELTGFLRTNIQSFPALDRFNKNVKLEMKLFMNFLDEIEELELSNQALGTFAPLMADHMFREECYYLSKLAEAQSEEKPDCDPAKPRLQY</sequence>
<gene>
    <name evidence="1" type="ORF">FZD51_02235</name>
</gene>
<protein>
    <submittedName>
        <fullName evidence="1">DUF2935 domain-containing protein</fullName>
    </submittedName>
</protein>
<proteinExistence type="predicted"/>
<evidence type="ECO:0000313" key="1">
    <source>
        <dbReference type="EMBL" id="TYS52279.1"/>
    </source>
</evidence>
<dbReference type="Pfam" id="PF11155">
    <property type="entry name" value="DUF2935"/>
    <property type="match status" value="2"/>
</dbReference>
<dbReference type="Proteomes" id="UP000322139">
    <property type="component" value="Unassembled WGS sequence"/>
</dbReference>
<comment type="caution">
    <text evidence="1">The sequence shown here is derived from an EMBL/GenBank/DDBJ whole genome shotgun (WGS) entry which is preliminary data.</text>
</comment>
<dbReference type="RefSeq" id="WP_148973250.1">
    <property type="nucleotide sequence ID" value="NZ_JBNIKU010000005.1"/>
</dbReference>
<dbReference type="Gene3D" id="1.20.1260.120">
    <property type="entry name" value="Protein of unknown function DUF2935"/>
    <property type="match status" value="1"/>
</dbReference>
<dbReference type="AlphaFoldDB" id="A0A5D4RN64"/>
<evidence type="ECO:0000313" key="2">
    <source>
        <dbReference type="Proteomes" id="UP000322139"/>
    </source>
</evidence>
<accession>A0A5D4RN64</accession>
<reference evidence="1 2" key="1">
    <citation type="submission" date="2019-08" db="EMBL/GenBank/DDBJ databases">
        <title>Bacillus genomes from the desert of Cuatro Cienegas, Coahuila.</title>
        <authorList>
            <person name="Olmedo-Alvarez G."/>
        </authorList>
    </citation>
    <scope>NUCLEOTIDE SEQUENCE [LARGE SCALE GENOMIC DNA]</scope>
    <source>
        <strain evidence="1 2">CH446_14T</strain>
    </source>
</reference>
<dbReference type="SUPFAM" id="SSF158430">
    <property type="entry name" value="Bacillus cereus metalloprotein-like"/>
    <property type="match status" value="2"/>
</dbReference>